<evidence type="ECO:0000313" key="1">
    <source>
        <dbReference type="EMBL" id="MBK1668091.1"/>
    </source>
</evidence>
<gene>
    <name evidence="1" type="ORF">CKO28_08580</name>
</gene>
<sequence length="968" mass="101458">MRRWLLWLPLSVLTVVGLAIGALLLARTEIAELAARELLERRGFPNAQMTVARLTHERLELTDVDLGPGAPEAARIAVVYTLSGLLDGRIERLEVDGPQVTVDLTADQPLGGLLGALPSGPAEAAAGPATVPRLPEPVPTVLLRNAAVEVRGARATVQMSLSGRIDRRDGETRATLHGQVRTPHTTADVSLDARQLGLEPRLFVEVTGRSELARLPWPDALAHRPAGGTLDFSLTGELQFPAPGSALTLDNLVRPASRLALQLSVERLELPGLAHGVAARSKVHLAVSDGALVARLVDPATLSTDGVQAARLTELGLPQDAAQMLARFRTVALTPWTGGHEVLELHAVDAASGTPDGAAWRWNGRASLLAGGAQMDEAELRVRAAATGTLARGFGLQVARVDRLEAQARRLAYGPHRLDRASFTGQATIKPGGLTLDGTLHADGISIVAGAQRVDGIRVAAPLAVRATAAGTRLTLSDAATVTMRDVPDTRPVVLDTPVKLTVTGLEATAAAGQVQASFRVAPGTLDATLLRRDAGDLTAHFAPGPISFALESLTPLKARVGFDGGTLKIPGERIAAREVSAEFKQGYGNPVALITLGHLTHGGDPAALAPSLVWMQLHATGDQGWRVVGQQIVKGTAIRLPFAARTDADARNGQATIGPVNARFVPEGLQPGRISPWLGARVRNAEGQLGMRGELAWTPAGLTSSATLAATDLGFTADAVTVSGLTGTVFFDSLTPPDTPANQRLTADAVTAGVPLENVEIVFDVDSPEGGAPVLRLARAGGTLAGGDVFVRDAELRLGAKTNRVTVQVRDVSMSKLVGLLEVEGLRADGTLAGEIPLRFGPGGLQIDRGKLAAVDNGRIQLEFGAAQDTLAGQGQSVGLMVRALQDFHYDVLSLTVTRPKTGNLALGITMQGNNPDVLDGYPFKFNIDLTGDLEPILAALQTGRRLTTDLLQRALENRGAGDVQIQ</sequence>
<dbReference type="RefSeq" id="WP_200340257.1">
    <property type="nucleotide sequence ID" value="NZ_NRRL01000016.1"/>
</dbReference>
<organism evidence="1 2">
    <name type="scientific">Rhodovibrio sodomensis</name>
    <dbReference type="NCBI Taxonomy" id="1088"/>
    <lineage>
        <taxon>Bacteria</taxon>
        <taxon>Pseudomonadati</taxon>
        <taxon>Pseudomonadota</taxon>
        <taxon>Alphaproteobacteria</taxon>
        <taxon>Rhodospirillales</taxon>
        <taxon>Rhodovibrionaceae</taxon>
        <taxon>Rhodovibrio</taxon>
    </lineage>
</organism>
<proteinExistence type="predicted"/>
<accession>A0ABS1DDT3</accession>
<evidence type="ECO:0008006" key="3">
    <source>
        <dbReference type="Google" id="ProtNLM"/>
    </source>
</evidence>
<dbReference type="EMBL" id="NRRL01000016">
    <property type="protein sequence ID" value="MBK1668091.1"/>
    <property type="molecule type" value="Genomic_DNA"/>
</dbReference>
<comment type="caution">
    <text evidence="1">The sequence shown here is derived from an EMBL/GenBank/DDBJ whole genome shotgun (WGS) entry which is preliminary data.</text>
</comment>
<dbReference type="Pfam" id="PF11739">
    <property type="entry name" value="YdbH-like"/>
    <property type="match status" value="1"/>
</dbReference>
<name>A0ABS1DDT3_9PROT</name>
<dbReference type="Proteomes" id="UP001296873">
    <property type="component" value="Unassembled WGS sequence"/>
</dbReference>
<keyword evidence="2" id="KW-1185">Reference proteome</keyword>
<evidence type="ECO:0000313" key="2">
    <source>
        <dbReference type="Proteomes" id="UP001296873"/>
    </source>
</evidence>
<reference evidence="1 2" key="1">
    <citation type="journal article" date="2020" name="Microorganisms">
        <title>Osmotic Adaptation and Compatible Solute Biosynthesis of Phototrophic Bacteria as Revealed from Genome Analyses.</title>
        <authorList>
            <person name="Imhoff J.F."/>
            <person name="Rahn T."/>
            <person name="Kunzel S."/>
            <person name="Keller A."/>
            <person name="Neulinger S.C."/>
        </authorList>
    </citation>
    <scope>NUCLEOTIDE SEQUENCE [LARGE SCALE GENOMIC DNA]</scope>
    <source>
        <strain evidence="1 2">DSM 9895</strain>
    </source>
</reference>
<dbReference type="InterPro" id="IPR021730">
    <property type="entry name" value="YdbH"/>
</dbReference>
<protein>
    <recommendedName>
        <fullName evidence="3">Dicarboxylate transport domain-containing protein</fullName>
    </recommendedName>
</protein>